<proteinExistence type="predicted"/>
<dbReference type="InParanoid" id="I7M0A9"/>
<dbReference type="OrthoDB" id="6147614at2759"/>
<dbReference type="SMART" id="SM01411">
    <property type="entry name" value="Ephrin_rec_like"/>
    <property type="match status" value="6"/>
</dbReference>
<evidence type="ECO:0000313" key="2">
    <source>
        <dbReference type="EMBL" id="EAR86091.2"/>
    </source>
</evidence>
<keyword evidence="1" id="KW-0732">Signal</keyword>
<evidence type="ECO:0000313" key="3">
    <source>
        <dbReference type="Proteomes" id="UP000009168"/>
    </source>
</evidence>
<protein>
    <recommendedName>
        <fullName evidence="4">GCC2 and GCC3 family protein</fullName>
    </recommendedName>
</protein>
<accession>I7M0A9</accession>
<dbReference type="Proteomes" id="UP000009168">
    <property type="component" value="Unassembled WGS sequence"/>
</dbReference>
<gene>
    <name evidence="2" type="ORF">TTHERM_00548380</name>
</gene>
<dbReference type="GeneID" id="7822804"/>
<organism evidence="2 3">
    <name type="scientific">Tetrahymena thermophila (strain SB210)</name>
    <dbReference type="NCBI Taxonomy" id="312017"/>
    <lineage>
        <taxon>Eukaryota</taxon>
        <taxon>Sar</taxon>
        <taxon>Alveolata</taxon>
        <taxon>Ciliophora</taxon>
        <taxon>Intramacronucleata</taxon>
        <taxon>Oligohymenophorea</taxon>
        <taxon>Hymenostomatida</taxon>
        <taxon>Tetrahymenina</taxon>
        <taxon>Tetrahymenidae</taxon>
        <taxon>Tetrahymena</taxon>
    </lineage>
</organism>
<dbReference type="KEGG" id="tet:TTHERM_00548380"/>
<evidence type="ECO:0008006" key="4">
    <source>
        <dbReference type="Google" id="ProtNLM"/>
    </source>
</evidence>
<feature type="signal peptide" evidence="1">
    <location>
        <begin position="1"/>
        <end position="20"/>
    </location>
</feature>
<keyword evidence="3" id="KW-1185">Reference proteome</keyword>
<dbReference type="EMBL" id="GG662864">
    <property type="protein sequence ID" value="EAR86091.2"/>
    <property type="molecule type" value="Genomic_DNA"/>
</dbReference>
<sequence length="536" mass="59121">MNSIVFCLILAFSLVKVAYNKDCKRCTFSKDGTDNDGPCTRCAKGTCTLDVATLGTDQSVCIARACQAGKRSNTGYDRDGRGDGCEDCKIGTYALEGSIICNLAPCGYGYYSKAGYYNIYDDGYCIACPIGKSTQQETTIGKDDSVCNLQLDKCPEGYWSTTGYNGNAKDSECKKCRYDTYSLAGSKRCNLISCSKGFYSPTGYNDLTQDDGCQECPIGKSTSYENTIGNDDSACDLQLKMCPEGKFSYTGYDLDGKGNGCFFCDPGTYSFEGSKICNLKPCGYGFYSSTGYYILSQEDDCQKCPIDKSTTYENTKGNDDSVCDLQLKMCPEGKFSYTGYDFDGKGNGCFICYPGTYSFEGSQICDLIYCGYGFYSTRGYYISSQEDECQKCPKGKFTTYDNTKGNDDSVCDIQLKLCPEGYFSQSGYYSDHQNYMFHCQYCDAGTHSLEGSTDCNLRPCGYGFYSKTGYYDINTEVQCQACPENTYTDGAITKGLDDSVCQSMMSEPTDIYSNDINTNSIIIKMTLSIIFLVFLF</sequence>
<feature type="chain" id="PRO_5003711969" description="GCC2 and GCC3 family protein" evidence="1">
    <location>
        <begin position="21"/>
        <end position="536"/>
    </location>
</feature>
<reference evidence="3" key="1">
    <citation type="journal article" date="2006" name="PLoS Biol.">
        <title>Macronuclear genome sequence of the ciliate Tetrahymena thermophila, a model eukaryote.</title>
        <authorList>
            <person name="Eisen J.A."/>
            <person name="Coyne R.S."/>
            <person name="Wu M."/>
            <person name="Wu D."/>
            <person name="Thiagarajan M."/>
            <person name="Wortman J.R."/>
            <person name="Badger J.H."/>
            <person name="Ren Q."/>
            <person name="Amedeo P."/>
            <person name="Jones K.M."/>
            <person name="Tallon L.J."/>
            <person name="Delcher A.L."/>
            <person name="Salzberg S.L."/>
            <person name="Silva J.C."/>
            <person name="Haas B.J."/>
            <person name="Majoros W.H."/>
            <person name="Farzad M."/>
            <person name="Carlton J.M."/>
            <person name="Smith R.K. Jr."/>
            <person name="Garg J."/>
            <person name="Pearlman R.E."/>
            <person name="Karrer K.M."/>
            <person name="Sun L."/>
            <person name="Manning G."/>
            <person name="Elde N.C."/>
            <person name="Turkewitz A.P."/>
            <person name="Asai D.J."/>
            <person name="Wilkes D.E."/>
            <person name="Wang Y."/>
            <person name="Cai H."/>
            <person name="Collins K."/>
            <person name="Stewart B.A."/>
            <person name="Lee S.R."/>
            <person name="Wilamowska K."/>
            <person name="Weinberg Z."/>
            <person name="Ruzzo W.L."/>
            <person name="Wloga D."/>
            <person name="Gaertig J."/>
            <person name="Frankel J."/>
            <person name="Tsao C.-C."/>
            <person name="Gorovsky M.A."/>
            <person name="Keeling P.J."/>
            <person name="Waller R.F."/>
            <person name="Patron N.J."/>
            <person name="Cherry J.M."/>
            <person name="Stover N.A."/>
            <person name="Krieger C.J."/>
            <person name="del Toro C."/>
            <person name="Ryder H.F."/>
            <person name="Williamson S.C."/>
            <person name="Barbeau R.A."/>
            <person name="Hamilton E.P."/>
            <person name="Orias E."/>
        </authorList>
    </citation>
    <scope>NUCLEOTIDE SEQUENCE [LARGE SCALE GENOMIC DNA]</scope>
    <source>
        <strain evidence="3">SB210</strain>
    </source>
</reference>
<dbReference type="RefSeq" id="XP_976686.2">
    <property type="nucleotide sequence ID" value="XM_971593.2"/>
</dbReference>
<name>I7M0A9_TETTS</name>
<dbReference type="AlphaFoldDB" id="I7M0A9"/>
<evidence type="ECO:0000256" key="1">
    <source>
        <dbReference type="SAM" id="SignalP"/>
    </source>
</evidence>